<evidence type="ECO:0000256" key="1">
    <source>
        <dbReference type="SAM" id="MobiDB-lite"/>
    </source>
</evidence>
<evidence type="ECO:0000256" key="2">
    <source>
        <dbReference type="SAM" id="Phobius"/>
    </source>
</evidence>
<comment type="caution">
    <text evidence="3">The sequence shown here is derived from an EMBL/GenBank/DDBJ whole genome shotgun (WGS) entry which is preliminary data.</text>
</comment>
<dbReference type="EMBL" id="JAALHA020000037">
    <property type="protein sequence ID" value="MDR9900666.1"/>
    <property type="molecule type" value="Genomic_DNA"/>
</dbReference>
<dbReference type="AlphaFoldDB" id="A0AAP5MA02"/>
<evidence type="ECO:0000313" key="3">
    <source>
        <dbReference type="EMBL" id="MDR9900666.1"/>
    </source>
</evidence>
<feature type="transmembrane region" description="Helical" evidence="2">
    <location>
        <begin position="129"/>
        <end position="145"/>
    </location>
</feature>
<evidence type="ECO:0000313" key="4">
    <source>
        <dbReference type="Proteomes" id="UP000667802"/>
    </source>
</evidence>
<accession>A0AAP5MA02</accession>
<gene>
    <name evidence="3" type="ORF">G7B40_039955</name>
</gene>
<name>A0AAP5MA02_9CYAN</name>
<keyword evidence="2" id="KW-0472">Membrane</keyword>
<sequence length="146" mass="16611">MYQDDNKPQSLIVEPKQGGYSQSITDSYSTDFQNQSTRINLKAYDPYSTEYVLHRLSTIFILPVSFDQIVADSVLWIAGVFVLIKTYRYLVLITALQTPVLVIGLTAFAAFACMLFYVHEKLKSLRFGLLYKTFLFASGWVLGVML</sequence>
<feature type="transmembrane region" description="Helical" evidence="2">
    <location>
        <begin position="59"/>
        <end position="84"/>
    </location>
</feature>
<dbReference type="RefSeq" id="WP_310834484.1">
    <property type="nucleotide sequence ID" value="NZ_JAALHA020000037.1"/>
</dbReference>
<protein>
    <submittedName>
        <fullName evidence="3">Uncharacterized protein</fullName>
    </submittedName>
</protein>
<proteinExistence type="predicted"/>
<reference evidence="4" key="1">
    <citation type="journal article" date="2021" name="Science">
        <title>Hunting the eagle killer: A cyanobacterial neurotoxin causes vacuolar myelinopathy.</title>
        <authorList>
            <person name="Breinlinger S."/>
            <person name="Phillips T.J."/>
            <person name="Haram B.N."/>
            <person name="Mares J."/>
            <person name="Martinez Yerena J.A."/>
            <person name="Hrouzek P."/>
            <person name="Sobotka R."/>
            <person name="Henderson W.M."/>
            <person name="Schmieder P."/>
            <person name="Williams S.M."/>
            <person name="Lauderdale J.D."/>
            <person name="Wilde H.D."/>
            <person name="Gerrin W."/>
            <person name="Kust A."/>
            <person name="Washington J.W."/>
            <person name="Wagner C."/>
            <person name="Geier B."/>
            <person name="Liebeke M."/>
            <person name="Enke H."/>
            <person name="Niedermeyer T.H.J."/>
            <person name="Wilde S.B."/>
        </authorList>
    </citation>
    <scope>NUCLEOTIDE SEQUENCE [LARGE SCALE GENOMIC DNA]</scope>
    <source>
        <strain evidence="4">Thurmond2011</strain>
    </source>
</reference>
<feature type="region of interest" description="Disordered" evidence="1">
    <location>
        <begin position="1"/>
        <end position="22"/>
    </location>
</feature>
<feature type="transmembrane region" description="Helical" evidence="2">
    <location>
        <begin position="90"/>
        <end position="117"/>
    </location>
</feature>
<keyword evidence="2" id="KW-1133">Transmembrane helix</keyword>
<dbReference type="Proteomes" id="UP000667802">
    <property type="component" value="Unassembled WGS sequence"/>
</dbReference>
<keyword evidence="4" id="KW-1185">Reference proteome</keyword>
<keyword evidence="2" id="KW-0812">Transmembrane</keyword>
<organism evidence="3 4">
    <name type="scientific">Aetokthonos hydrillicola Thurmond2011</name>
    <dbReference type="NCBI Taxonomy" id="2712845"/>
    <lineage>
        <taxon>Bacteria</taxon>
        <taxon>Bacillati</taxon>
        <taxon>Cyanobacteriota</taxon>
        <taxon>Cyanophyceae</taxon>
        <taxon>Nostocales</taxon>
        <taxon>Hapalosiphonaceae</taxon>
        <taxon>Aetokthonos</taxon>
    </lineage>
</organism>